<dbReference type="Gene3D" id="2.30.30.1190">
    <property type="match status" value="1"/>
</dbReference>
<feature type="zinc finger region" description="C3H1-type" evidence="5">
    <location>
        <begin position="336"/>
        <end position="364"/>
    </location>
</feature>
<evidence type="ECO:0000256" key="1">
    <source>
        <dbReference type="ARBA" id="ARBA00022723"/>
    </source>
</evidence>
<protein>
    <submittedName>
        <fullName evidence="8">Zinc finger, CCCH-type containing protein</fullName>
    </submittedName>
</protein>
<feature type="zinc finger region" description="C3H1-type" evidence="5">
    <location>
        <begin position="431"/>
        <end position="459"/>
    </location>
</feature>
<dbReference type="Proteomes" id="UP001151760">
    <property type="component" value="Unassembled WGS sequence"/>
</dbReference>
<keyword evidence="2 5" id="KW-0863">Zinc-finger</keyword>
<evidence type="ECO:0000256" key="5">
    <source>
        <dbReference type="PROSITE-ProRule" id="PRU00723"/>
    </source>
</evidence>
<evidence type="ECO:0000256" key="3">
    <source>
        <dbReference type="ARBA" id="ARBA00022833"/>
    </source>
</evidence>
<evidence type="ECO:0000256" key="6">
    <source>
        <dbReference type="SAM" id="MobiDB-lite"/>
    </source>
</evidence>
<feature type="domain" description="C3H1-type" evidence="7">
    <location>
        <begin position="385"/>
        <end position="413"/>
    </location>
</feature>
<dbReference type="PROSITE" id="PS50103">
    <property type="entry name" value="ZF_C3H1"/>
    <property type="match status" value="5"/>
</dbReference>
<keyword evidence="9" id="KW-1185">Reference proteome</keyword>
<dbReference type="SUPFAM" id="SSF90229">
    <property type="entry name" value="CCCH zinc finger"/>
    <property type="match status" value="4"/>
</dbReference>
<feature type="domain" description="C3H1-type" evidence="7">
    <location>
        <begin position="621"/>
        <end position="649"/>
    </location>
</feature>
<dbReference type="Pfam" id="PF00642">
    <property type="entry name" value="zf-CCCH"/>
    <property type="match status" value="5"/>
</dbReference>
<reference evidence="8" key="2">
    <citation type="submission" date="2022-01" db="EMBL/GenBank/DDBJ databases">
        <authorList>
            <person name="Yamashiro T."/>
            <person name="Shiraishi A."/>
            <person name="Satake H."/>
            <person name="Nakayama K."/>
        </authorList>
    </citation>
    <scope>NUCLEOTIDE SEQUENCE</scope>
</reference>
<evidence type="ECO:0000259" key="7">
    <source>
        <dbReference type="PROSITE" id="PS50103"/>
    </source>
</evidence>
<gene>
    <name evidence="8" type="ORF">Tco_0706158</name>
</gene>
<accession>A0ABQ4Y8R7</accession>
<dbReference type="PANTHER" id="PTHR12506">
    <property type="entry name" value="PROTEIN PHOSPHATASE RELATED"/>
    <property type="match status" value="1"/>
</dbReference>
<feature type="zinc finger region" description="C3H1-type" evidence="5">
    <location>
        <begin position="621"/>
        <end position="649"/>
    </location>
</feature>
<reference evidence="8" key="1">
    <citation type="journal article" date="2022" name="Int. J. Mol. Sci.">
        <title>Draft Genome of Tanacetum Coccineum: Genomic Comparison of Closely Related Tanacetum-Family Plants.</title>
        <authorList>
            <person name="Yamashiro T."/>
            <person name="Shiraishi A."/>
            <person name="Nakayama K."/>
            <person name="Satake H."/>
        </authorList>
    </citation>
    <scope>NUCLEOTIDE SEQUENCE</scope>
</reference>
<keyword evidence="4" id="KW-0238">DNA-binding</keyword>
<dbReference type="Gene3D" id="4.10.1000.10">
    <property type="entry name" value="Zinc finger, CCCH-type"/>
    <property type="match status" value="2"/>
</dbReference>
<keyword evidence="3 5" id="KW-0862">Zinc</keyword>
<dbReference type="InterPro" id="IPR000571">
    <property type="entry name" value="Znf_CCCH"/>
</dbReference>
<name>A0ABQ4Y8R7_9ASTR</name>
<sequence length="673" mass="73337">MDTLQEEPNTQSDHTLIQALSQELETLVLSSKNQDLADVNEPVREEPLKEIRVLGDEDLRVLEKEDEEVLDMGFLKGSGKCEDHGDLSGKDGILKVDDGDHGDGLEGKDGVLVVGCVNGSGYLENENGDGGASYDGSYGEKGENVSYGEKGENVSYDGYGEKGENVSYEGYSGKGENVDGSYGGYNENGEIVSYGQKDENVSYDGYGEKGENVSYEGYGEKGENVDGSYGVYNENGEIVSYGQKDENVGYGGYDEMGENVNYGENVDGGSYGGYGEKGKNFEHENVDGGGYDGSYGSYGGGYGVGWEEGGSVNNHNVVDGDNDDDGGMRSYHYPLRPDAEDCSYYMRTGMCKFGSNCRFNHPLRKRNQGAKDTRKQKDENFERHGAQQIECKYFSSSGGCKYGKACKYNHTKGKSALTPVVEYNFLGLPIRPGERECPYYMRNGSCKYGPNCRFNHPDPTTGGSDGPATYGNDGLLPLQTAAQPNLPSWSAPRTPDPTAAYVPMMYSPTQNIPPPTSDWNGYQAPAPVAALPHVYPSSERGLPIPPAFYLNNPPADTNLYTHHQQPLPVSDYPERPGQPDCSYYMKTGDCKYKVSCKFNHPRNRITMNTPSVLSDKGLPLRPDQLVCSHYSRYGICKYGPACKYDHPVNYSSSGQQGYGQGGGSDGPLIQQSV</sequence>
<feature type="zinc finger region" description="C3H1-type" evidence="5">
    <location>
        <begin position="575"/>
        <end position="603"/>
    </location>
</feature>
<feature type="domain" description="C3H1-type" evidence="7">
    <location>
        <begin position="431"/>
        <end position="459"/>
    </location>
</feature>
<feature type="domain" description="C3H1-type" evidence="7">
    <location>
        <begin position="575"/>
        <end position="603"/>
    </location>
</feature>
<organism evidence="8 9">
    <name type="scientific">Tanacetum coccineum</name>
    <dbReference type="NCBI Taxonomy" id="301880"/>
    <lineage>
        <taxon>Eukaryota</taxon>
        <taxon>Viridiplantae</taxon>
        <taxon>Streptophyta</taxon>
        <taxon>Embryophyta</taxon>
        <taxon>Tracheophyta</taxon>
        <taxon>Spermatophyta</taxon>
        <taxon>Magnoliopsida</taxon>
        <taxon>eudicotyledons</taxon>
        <taxon>Gunneridae</taxon>
        <taxon>Pentapetalae</taxon>
        <taxon>asterids</taxon>
        <taxon>campanulids</taxon>
        <taxon>Asterales</taxon>
        <taxon>Asteraceae</taxon>
        <taxon>Asteroideae</taxon>
        <taxon>Anthemideae</taxon>
        <taxon>Anthemidinae</taxon>
        <taxon>Tanacetum</taxon>
    </lineage>
</organism>
<proteinExistence type="predicted"/>
<feature type="zinc finger region" description="C3H1-type" evidence="5">
    <location>
        <begin position="385"/>
        <end position="413"/>
    </location>
</feature>
<evidence type="ECO:0000256" key="2">
    <source>
        <dbReference type="ARBA" id="ARBA00022771"/>
    </source>
</evidence>
<keyword evidence="1 5" id="KW-0479">Metal-binding</keyword>
<dbReference type="InterPro" id="IPR036855">
    <property type="entry name" value="Znf_CCCH_sf"/>
</dbReference>
<dbReference type="InterPro" id="IPR050974">
    <property type="entry name" value="Plant_ZF_CCCH"/>
</dbReference>
<dbReference type="SMART" id="SM00356">
    <property type="entry name" value="ZnF_C3H1"/>
    <property type="match status" value="5"/>
</dbReference>
<feature type="domain" description="C3H1-type" evidence="7">
    <location>
        <begin position="336"/>
        <end position="364"/>
    </location>
</feature>
<evidence type="ECO:0000313" key="8">
    <source>
        <dbReference type="EMBL" id="GJS73317.1"/>
    </source>
</evidence>
<dbReference type="EMBL" id="BQNB010010145">
    <property type="protein sequence ID" value="GJS73317.1"/>
    <property type="molecule type" value="Genomic_DNA"/>
</dbReference>
<comment type="caution">
    <text evidence="8">The sequence shown here is derived from an EMBL/GenBank/DDBJ whole genome shotgun (WGS) entry which is preliminary data.</text>
</comment>
<evidence type="ECO:0000313" key="9">
    <source>
        <dbReference type="Proteomes" id="UP001151760"/>
    </source>
</evidence>
<dbReference type="PANTHER" id="PTHR12506:SF20">
    <property type="entry name" value="ZINC FINGER CCCH DOMAIN-CONTAINING PROTEIN 67"/>
    <property type="match status" value="1"/>
</dbReference>
<feature type="region of interest" description="Disordered" evidence="6">
    <location>
        <begin position="654"/>
        <end position="673"/>
    </location>
</feature>
<feature type="compositionally biased region" description="Gly residues" evidence="6">
    <location>
        <begin position="656"/>
        <end position="665"/>
    </location>
</feature>
<evidence type="ECO:0000256" key="4">
    <source>
        <dbReference type="ARBA" id="ARBA00023125"/>
    </source>
</evidence>